<dbReference type="Gene3D" id="1.10.8.60">
    <property type="match status" value="1"/>
</dbReference>
<feature type="binding site" evidence="9">
    <location>
        <position position="82"/>
    </location>
    <ligand>
        <name>ATP</name>
        <dbReference type="ChEBI" id="CHEBI:30616"/>
    </ligand>
</feature>
<dbReference type="GO" id="GO:0048476">
    <property type="term" value="C:Holliday junction resolvase complex"/>
    <property type="evidence" value="ECO:0007669"/>
    <property type="project" value="UniProtKB-UniRule"/>
</dbReference>
<keyword evidence="4 9" id="KW-0378">Hydrolase</keyword>
<dbReference type="SMART" id="SM00382">
    <property type="entry name" value="AAA"/>
    <property type="match status" value="1"/>
</dbReference>
<dbReference type="PATRIC" id="fig|861299.3.peg.2623"/>
<name>W0RI60_9BACT</name>
<dbReference type="HAMAP" id="MF_00016">
    <property type="entry name" value="DNA_HJ_migration_RuvB"/>
    <property type="match status" value="1"/>
</dbReference>
<evidence type="ECO:0000313" key="13">
    <source>
        <dbReference type="Proteomes" id="UP000019151"/>
    </source>
</evidence>
<keyword evidence="2 9" id="KW-0547">Nucleotide-binding</keyword>
<organism evidence="12 13">
    <name type="scientific">Gemmatirosa kalamazoonensis</name>
    <dbReference type="NCBI Taxonomy" id="861299"/>
    <lineage>
        <taxon>Bacteria</taxon>
        <taxon>Pseudomonadati</taxon>
        <taxon>Gemmatimonadota</taxon>
        <taxon>Gemmatimonadia</taxon>
        <taxon>Gemmatimonadales</taxon>
        <taxon>Gemmatimonadaceae</taxon>
        <taxon>Gemmatirosa</taxon>
    </lineage>
</organism>
<dbReference type="GO" id="GO:0016887">
    <property type="term" value="F:ATP hydrolysis activity"/>
    <property type="evidence" value="ECO:0007669"/>
    <property type="project" value="RHEA"/>
</dbReference>
<dbReference type="GO" id="GO:0006310">
    <property type="term" value="P:DNA recombination"/>
    <property type="evidence" value="ECO:0007669"/>
    <property type="project" value="UniProtKB-UniRule"/>
</dbReference>
<dbReference type="HOGENOM" id="CLU_055599_1_0_0"/>
<feature type="binding site" evidence="9">
    <location>
        <position position="38"/>
    </location>
    <ligand>
        <name>ATP</name>
        <dbReference type="ChEBI" id="CHEBI:30616"/>
    </ligand>
</feature>
<feature type="domain" description="AAA+ ATPase" evidence="11">
    <location>
        <begin position="68"/>
        <end position="202"/>
    </location>
</feature>
<feature type="binding site" evidence="9">
    <location>
        <position position="84"/>
    </location>
    <ligand>
        <name>ATP</name>
        <dbReference type="ChEBI" id="CHEBI:30616"/>
    </ligand>
</feature>
<dbReference type="InterPro" id="IPR036388">
    <property type="entry name" value="WH-like_DNA-bd_sf"/>
</dbReference>
<proteinExistence type="inferred from homology"/>
<dbReference type="InterPro" id="IPR041445">
    <property type="entry name" value="AAA_lid_4"/>
</dbReference>
<dbReference type="InterPro" id="IPR008823">
    <property type="entry name" value="RuvB_wg_C"/>
</dbReference>
<reference evidence="12 13" key="1">
    <citation type="journal article" date="2014" name="Genome Announc.">
        <title>Genome Sequence and Methylome of Soil Bacterium Gemmatirosa kalamazoonensis KBS708T, a Member of the Rarely Cultivated Gemmatimonadetes Phylum.</title>
        <authorList>
            <person name="Debruyn J.M."/>
            <person name="Radosevich M."/>
            <person name="Wommack K.E."/>
            <person name="Polson S.W."/>
            <person name="Hauser L.J."/>
            <person name="Fawaz M.N."/>
            <person name="Korlach J."/>
            <person name="Tsai Y.C."/>
        </authorList>
    </citation>
    <scope>NUCLEOTIDE SEQUENCE [LARGE SCALE GENOMIC DNA]</scope>
    <source>
        <strain evidence="12 13">KBS708</strain>
    </source>
</reference>
<sequence>MASRPPRPPRPAVPAPTRAEITTPEVLSEESVIELSLRPQRLVEFIGQEKVKSNLRIAIAAALARKEPLDHILFHGPPGLGKTTLAELIARELGVNIHTTSGPAIEKPGDLVGKLTNMREGDILFIDEIHRLRPVIEEFLYPAMEDYKIDIRLSEGPKATTITMPIERFTLVGATTRFGMLTSPMRARFGIVERLNYYPDDALELIVRRTAEVLQVPCDVDGASEIARRSRGTPRIANRLLKRVRDFAQVEGEGRITKAIADEALRRLDVDEFGLDDMDARVLRAIIEKFDGGPVGISTIAAAVGEDAGTIEEVYEPFLVQHGFLQRTPRGRVATGQAYRHFGYTPPVVTPPPAPQPSLF</sequence>
<dbReference type="RefSeq" id="WP_104022584.1">
    <property type="nucleotide sequence ID" value="NZ_CP007128.1"/>
</dbReference>
<feature type="region of interest" description="Disordered" evidence="10">
    <location>
        <begin position="1"/>
        <end position="20"/>
    </location>
</feature>
<comment type="caution">
    <text evidence="9">Lacks conserved residue(s) required for the propagation of feature annotation.</text>
</comment>
<dbReference type="SUPFAM" id="SSF46785">
    <property type="entry name" value="Winged helix' DNA-binding domain"/>
    <property type="match status" value="1"/>
</dbReference>
<feature type="binding site" evidence="9">
    <location>
        <position position="327"/>
    </location>
    <ligand>
        <name>DNA</name>
        <dbReference type="ChEBI" id="CHEBI:16991"/>
    </ligand>
</feature>
<comment type="catalytic activity">
    <reaction evidence="9">
        <text>ATP + H2O = ADP + phosphate + H(+)</text>
        <dbReference type="Rhea" id="RHEA:13065"/>
        <dbReference type="ChEBI" id="CHEBI:15377"/>
        <dbReference type="ChEBI" id="CHEBI:15378"/>
        <dbReference type="ChEBI" id="CHEBI:30616"/>
        <dbReference type="ChEBI" id="CHEBI:43474"/>
        <dbReference type="ChEBI" id="CHEBI:456216"/>
    </reaction>
</comment>
<evidence type="ECO:0000313" key="12">
    <source>
        <dbReference type="EMBL" id="AHG90112.1"/>
    </source>
</evidence>
<dbReference type="InterPro" id="IPR027417">
    <property type="entry name" value="P-loop_NTPase"/>
</dbReference>
<feature type="binding site" evidence="9">
    <location>
        <position position="198"/>
    </location>
    <ligand>
        <name>ATP</name>
        <dbReference type="ChEBI" id="CHEBI:30616"/>
    </ligand>
</feature>
<comment type="similarity">
    <text evidence="9">Belongs to the RuvB family.</text>
</comment>
<dbReference type="SUPFAM" id="SSF52540">
    <property type="entry name" value="P-loop containing nucleoside triphosphate hydrolases"/>
    <property type="match status" value="1"/>
</dbReference>
<dbReference type="Pfam" id="PF05496">
    <property type="entry name" value="RuvB_N"/>
    <property type="match status" value="1"/>
</dbReference>
<comment type="domain">
    <text evidence="9">Has 3 domains, the large (RuvB-L) and small ATPase (RuvB-S) domains and the C-terminal head (RuvB-H) domain. The head domain binds DNA, while the ATPase domains jointly bind ATP, ADP or are empty depending on the state of the subunit in the translocation cycle. During a single DNA translocation step the structure of each domain remains the same, but their relative positions change.</text>
</comment>
<evidence type="ECO:0000256" key="4">
    <source>
        <dbReference type="ARBA" id="ARBA00022801"/>
    </source>
</evidence>
<dbReference type="PANTHER" id="PTHR42848">
    <property type="match status" value="1"/>
</dbReference>
<evidence type="ECO:0000256" key="1">
    <source>
        <dbReference type="ARBA" id="ARBA00022490"/>
    </source>
</evidence>
<keyword evidence="1 9" id="KW-0963">Cytoplasm</keyword>
<dbReference type="GO" id="GO:0000400">
    <property type="term" value="F:four-way junction DNA binding"/>
    <property type="evidence" value="ECO:0007669"/>
    <property type="project" value="UniProtKB-UniRule"/>
</dbReference>
<dbReference type="InterPro" id="IPR008824">
    <property type="entry name" value="RuvB-like_N"/>
</dbReference>
<feature type="binding site" evidence="9">
    <location>
        <position position="79"/>
    </location>
    <ligand>
        <name>ATP</name>
        <dbReference type="ChEBI" id="CHEBI:30616"/>
    </ligand>
</feature>
<dbReference type="InParanoid" id="W0RI60"/>
<dbReference type="eggNOG" id="COG2255">
    <property type="taxonomic scope" value="Bacteria"/>
</dbReference>
<dbReference type="Pfam" id="PF17864">
    <property type="entry name" value="AAA_lid_4"/>
    <property type="match status" value="1"/>
</dbReference>
<evidence type="ECO:0000256" key="5">
    <source>
        <dbReference type="ARBA" id="ARBA00022840"/>
    </source>
</evidence>
<keyword evidence="3 9" id="KW-0227">DNA damage</keyword>
<feature type="region of interest" description="Head domain (RuvB-H)" evidence="9">
    <location>
        <begin position="272"/>
        <end position="360"/>
    </location>
</feature>
<dbReference type="Pfam" id="PF05491">
    <property type="entry name" value="WHD_RuvB"/>
    <property type="match status" value="1"/>
</dbReference>
<dbReference type="OrthoDB" id="9804478at2"/>
<comment type="subcellular location">
    <subcellularLocation>
        <location evidence="9">Cytoplasm</location>
    </subcellularLocation>
</comment>
<feature type="region of interest" description="Small ATPAse domain (RuvB-S)" evidence="9">
    <location>
        <begin position="199"/>
        <end position="269"/>
    </location>
</feature>
<dbReference type="NCBIfam" id="NF000868">
    <property type="entry name" value="PRK00080.1"/>
    <property type="match status" value="1"/>
</dbReference>
<dbReference type="Proteomes" id="UP000019151">
    <property type="component" value="Chromosome"/>
</dbReference>
<evidence type="ECO:0000256" key="6">
    <source>
        <dbReference type="ARBA" id="ARBA00023125"/>
    </source>
</evidence>
<dbReference type="GO" id="GO:0009378">
    <property type="term" value="F:four-way junction helicase activity"/>
    <property type="evidence" value="ECO:0007669"/>
    <property type="project" value="InterPro"/>
</dbReference>
<evidence type="ECO:0000256" key="10">
    <source>
        <dbReference type="SAM" id="MobiDB-lite"/>
    </source>
</evidence>
<dbReference type="AlphaFoldDB" id="W0RI60"/>
<comment type="subunit">
    <text evidence="9">Homohexamer. Forms an RuvA(8)-RuvB(12)-Holliday junction (HJ) complex. HJ DNA is sandwiched between 2 RuvA tetramers; dsDNA enters through RuvA and exits via RuvB. An RuvB hexamer assembles on each DNA strand where it exits the tetramer. Each RuvB hexamer is contacted by two RuvA subunits (via domain III) on 2 adjacent RuvB subunits; this complex drives branch migration. In the full resolvosome a probable DNA-RuvA(4)-RuvB(12)-RuvC(2) complex forms which resolves the HJ.</text>
</comment>
<feature type="binding site" evidence="9">
    <location>
        <position position="188"/>
    </location>
    <ligand>
        <name>ATP</name>
        <dbReference type="ChEBI" id="CHEBI:30616"/>
    </ligand>
</feature>
<dbReference type="GO" id="GO:0006281">
    <property type="term" value="P:DNA repair"/>
    <property type="evidence" value="ECO:0007669"/>
    <property type="project" value="UniProtKB-UniRule"/>
</dbReference>
<evidence type="ECO:0000256" key="3">
    <source>
        <dbReference type="ARBA" id="ARBA00022763"/>
    </source>
</evidence>
<feature type="binding site" evidence="9">
    <location>
        <position position="332"/>
    </location>
    <ligand>
        <name>DNA</name>
        <dbReference type="ChEBI" id="CHEBI:16991"/>
    </ligand>
</feature>
<dbReference type="STRING" id="861299.J421_2575"/>
<feature type="binding site" evidence="9">
    <location>
        <begin position="145"/>
        <end position="147"/>
    </location>
    <ligand>
        <name>ATP</name>
        <dbReference type="ChEBI" id="CHEBI:30616"/>
    </ligand>
</feature>
<feature type="compositionally biased region" description="Pro residues" evidence="10">
    <location>
        <begin position="1"/>
        <end position="14"/>
    </location>
</feature>
<keyword evidence="6 9" id="KW-0238">DNA-binding</keyword>
<dbReference type="EC" id="3.6.4.-" evidence="9"/>
<dbReference type="CDD" id="cd00009">
    <property type="entry name" value="AAA"/>
    <property type="match status" value="1"/>
</dbReference>
<keyword evidence="13" id="KW-1185">Reference proteome</keyword>
<accession>W0RI60</accession>
<keyword evidence="5 9" id="KW-0067">ATP-binding</keyword>
<dbReference type="GO" id="GO:0005524">
    <property type="term" value="F:ATP binding"/>
    <property type="evidence" value="ECO:0007669"/>
    <property type="project" value="UniProtKB-UniRule"/>
</dbReference>
<keyword evidence="7 9" id="KW-0233">DNA recombination</keyword>
<dbReference type="KEGG" id="gba:J421_2575"/>
<dbReference type="PANTHER" id="PTHR42848:SF1">
    <property type="entry name" value="HOLLIDAY JUNCTION BRANCH MIGRATION COMPLEX SUBUNIT RUVB"/>
    <property type="match status" value="1"/>
</dbReference>
<evidence type="ECO:0000256" key="8">
    <source>
        <dbReference type="ARBA" id="ARBA00023204"/>
    </source>
</evidence>
<dbReference type="NCBIfam" id="TIGR00635">
    <property type="entry name" value="ruvB"/>
    <property type="match status" value="1"/>
</dbReference>
<dbReference type="Gene3D" id="1.10.10.10">
    <property type="entry name" value="Winged helix-like DNA-binding domain superfamily/Winged helix DNA-binding domain"/>
    <property type="match status" value="1"/>
</dbReference>
<gene>
    <name evidence="9" type="primary">ruvB</name>
    <name evidence="12" type="ORF">J421_2575</name>
</gene>
<dbReference type="Gene3D" id="3.40.50.300">
    <property type="entry name" value="P-loop containing nucleotide triphosphate hydrolases"/>
    <property type="match status" value="1"/>
</dbReference>
<evidence type="ECO:0000259" key="11">
    <source>
        <dbReference type="SMART" id="SM00382"/>
    </source>
</evidence>
<evidence type="ECO:0000256" key="9">
    <source>
        <dbReference type="HAMAP-Rule" id="MF_00016"/>
    </source>
</evidence>
<dbReference type="FunCoup" id="W0RI60">
    <property type="interactions" value="419"/>
</dbReference>
<dbReference type="InterPro" id="IPR036390">
    <property type="entry name" value="WH_DNA-bd_sf"/>
</dbReference>
<feature type="binding site" evidence="9">
    <location>
        <position position="83"/>
    </location>
    <ligand>
        <name>ATP</name>
        <dbReference type="ChEBI" id="CHEBI:30616"/>
    </ligand>
</feature>
<feature type="binding site" evidence="9">
    <location>
        <position position="235"/>
    </location>
    <ligand>
        <name>ATP</name>
        <dbReference type="ChEBI" id="CHEBI:30616"/>
    </ligand>
</feature>
<evidence type="ECO:0000256" key="2">
    <source>
        <dbReference type="ARBA" id="ARBA00022741"/>
    </source>
</evidence>
<evidence type="ECO:0000256" key="7">
    <source>
        <dbReference type="ARBA" id="ARBA00023172"/>
    </source>
</evidence>
<dbReference type="InterPro" id="IPR004605">
    <property type="entry name" value="DNA_helicase_Holl-junc_RuvB"/>
</dbReference>
<feature type="binding site" evidence="9">
    <location>
        <position position="37"/>
    </location>
    <ligand>
        <name>ATP</name>
        <dbReference type="ChEBI" id="CHEBI:30616"/>
    </ligand>
</feature>
<dbReference type="EMBL" id="CP007128">
    <property type="protein sequence ID" value="AHG90112.1"/>
    <property type="molecule type" value="Genomic_DNA"/>
</dbReference>
<protein>
    <recommendedName>
        <fullName evidence="9">Holliday junction branch migration complex subunit RuvB</fullName>
        <ecNumber evidence="9">3.6.4.-</ecNumber>
    </recommendedName>
</protein>
<feature type="binding site" evidence="9">
    <location>
        <position position="83"/>
    </location>
    <ligand>
        <name>Mg(2+)</name>
        <dbReference type="ChEBI" id="CHEBI:18420"/>
    </ligand>
</feature>
<comment type="function">
    <text evidence="9">The RuvA-RuvB-RuvC complex processes Holliday junction (HJ) DNA during genetic recombination and DNA repair, while the RuvA-RuvB complex plays an important role in the rescue of blocked DNA replication forks via replication fork reversal (RFR). RuvA specifically binds to HJ cruciform DNA, conferring on it an open structure. The RuvB hexamer acts as an ATP-dependent pump, pulling dsDNA into and through the RuvAB complex. RuvB forms 2 homohexamers on either side of HJ DNA bound by 1 or 2 RuvA tetramers; 4 subunits per hexamer contact DNA at a time. Coordinated motions by a converter formed by DNA-disengaged RuvB subunits stimulates ATP hydrolysis and nucleotide exchange. Immobilization of the converter enables RuvB to convert the ATP-contained energy into a lever motion, pulling 2 nucleotides of DNA out of the RuvA tetramer per ATP hydrolyzed, thus driving DNA branch migration. The RuvB motors rotate together with the DNA substrate, which together with the progressing nucleotide cycle form the mechanistic basis for DNA recombination by continuous HJ branch migration. Branch migration allows RuvC to scan DNA until it finds its consensus sequence, where it cleaves and resolves cruciform DNA.</text>
</comment>
<dbReference type="InterPro" id="IPR003593">
    <property type="entry name" value="AAA+_ATPase"/>
</dbReference>
<keyword evidence="8 9" id="KW-0234">DNA repair</keyword>
<keyword evidence="12" id="KW-0347">Helicase</keyword>
<dbReference type="GO" id="GO:0005737">
    <property type="term" value="C:cytoplasm"/>
    <property type="evidence" value="ECO:0007669"/>
    <property type="project" value="UniProtKB-SubCell"/>
</dbReference>